<sequence length="72" mass="8199">MTDKNAAAAEKVFRDADKKEAWSESIHRRKAVLQKTLDLRALRLEKEAADRIEKASKPKKPARKRATKRAAV</sequence>
<name>A0A8J2Y737_9PROT</name>
<evidence type="ECO:0000313" key="2">
    <source>
        <dbReference type="EMBL" id="GGD18265.1"/>
    </source>
</evidence>
<dbReference type="AlphaFoldDB" id="A0A8J2Y737"/>
<feature type="region of interest" description="Disordered" evidence="1">
    <location>
        <begin position="50"/>
        <end position="72"/>
    </location>
</feature>
<dbReference type="EMBL" id="BMGH01000002">
    <property type="protein sequence ID" value="GGD18265.1"/>
    <property type="molecule type" value="Genomic_DNA"/>
</dbReference>
<accession>A0A8J2Y737</accession>
<reference evidence="2" key="2">
    <citation type="submission" date="2020-09" db="EMBL/GenBank/DDBJ databases">
        <authorList>
            <person name="Sun Q."/>
            <person name="Zhou Y."/>
        </authorList>
    </citation>
    <scope>NUCLEOTIDE SEQUENCE</scope>
    <source>
        <strain evidence="2">CGMCC 1.12921</strain>
    </source>
</reference>
<proteinExistence type="predicted"/>
<evidence type="ECO:0000313" key="3">
    <source>
        <dbReference type="Proteomes" id="UP000613582"/>
    </source>
</evidence>
<protein>
    <submittedName>
        <fullName evidence="2">Uncharacterized protein</fullName>
    </submittedName>
</protein>
<comment type="caution">
    <text evidence="2">The sequence shown here is derived from an EMBL/GenBank/DDBJ whole genome shotgun (WGS) entry which is preliminary data.</text>
</comment>
<dbReference type="Proteomes" id="UP000613582">
    <property type="component" value="Unassembled WGS sequence"/>
</dbReference>
<keyword evidence="3" id="KW-1185">Reference proteome</keyword>
<feature type="compositionally biased region" description="Basic residues" evidence="1">
    <location>
        <begin position="57"/>
        <end position="72"/>
    </location>
</feature>
<evidence type="ECO:0000256" key="1">
    <source>
        <dbReference type="SAM" id="MobiDB-lite"/>
    </source>
</evidence>
<dbReference type="RefSeq" id="WP_188160707.1">
    <property type="nucleotide sequence ID" value="NZ_BMGH01000002.1"/>
</dbReference>
<organism evidence="2 3">
    <name type="scientific">Aquisalinus flavus</name>
    <dbReference type="NCBI Taxonomy" id="1526572"/>
    <lineage>
        <taxon>Bacteria</taxon>
        <taxon>Pseudomonadati</taxon>
        <taxon>Pseudomonadota</taxon>
        <taxon>Alphaproteobacteria</taxon>
        <taxon>Parvularculales</taxon>
        <taxon>Parvularculaceae</taxon>
        <taxon>Aquisalinus</taxon>
    </lineage>
</organism>
<gene>
    <name evidence="2" type="ORF">GCM10011342_28680</name>
</gene>
<reference evidence="2" key="1">
    <citation type="journal article" date="2014" name="Int. J. Syst. Evol. Microbiol.">
        <title>Complete genome sequence of Corynebacterium casei LMG S-19264T (=DSM 44701T), isolated from a smear-ripened cheese.</title>
        <authorList>
            <consortium name="US DOE Joint Genome Institute (JGI-PGF)"/>
            <person name="Walter F."/>
            <person name="Albersmeier A."/>
            <person name="Kalinowski J."/>
            <person name="Ruckert C."/>
        </authorList>
    </citation>
    <scope>NUCLEOTIDE SEQUENCE</scope>
    <source>
        <strain evidence="2">CGMCC 1.12921</strain>
    </source>
</reference>